<protein>
    <submittedName>
        <fullName evidence="1">Uncharacterized protein</fullName>
    </submittedName>
</protein>
<evidence type="ECO:0000313" key="1">
    <source>
        <dbReference type="EMBL" id="SIT58789.1"/>
    </source>
</evidence>
<name>A0A1R3VFS3_9HYPH</name>
<gene>
    <name evidence="1" type="ORF">BQ8794_60098</name>
</gene>
<organism evidence="1 2">
    <name type="scientific">Mesorhizobium prunaredense</name>
    <dbReference type="NCBI Taxonomy" id="1631249"/>
    <lineage>
        <taxon>Bacteria</taxon>
        <taxon>Pseudomonadati</taxon>
        <taxon>Pseudomonadota</taxon>
        <taxon>Alphaproteobacteria</taxon>
        <taxon>Hyphomicrobiales</taxon>
        <taxon>Phyllobacteriaceae</taxon>
        <taxon>Mesorhizobium</taxon>
    </lineage>
</organism>
<keyword evidence="2" id="KW-1185">Reference proteome</keyword>
<dbReference type="EMBL" id="FTPD01000056">
    <property type="protein sequence ID" value="SIT58789.1"/>
    <property type="molecule type" value="Genomic_DNA"/>
</dbReference>
<proteinExistence type="predicted"/>
<reference evidence="2" key="1">
    <citation type="submission" date="2017-01" db="EMBL/GenBank/DDBJ databases">
        <authorList>
            <person name="Brunel B."/>
        </authorList>
    </citation>
    <scope>NUCLEOTIDE SEQUENCE [LARGE SCALE GENOMIC DNA]</scope>
</reference>
<dbReference type="AlphaFoldDB" id="A0A1R3VFS3"/>
<dbReference type="STRING" id="1631249.BQ8794_60098"/>
<sequence length="59" mass="6393">MPPTALGRKWTDGFKARDPRIVNGQASLLSTLGDREAALPHRKTALPLSKKSGYFVAIS</sequence>
<accession>A0A1R3VFS3</accession>
<dbReference type="Proteomes" id="UP000188388">
    <property type="component" value="Unassembled WGS sequence"/>
</dbReference>
<evidence type="ECO:0000313" key="2">
    <source>
        <dbReference type="Proteomes" id="UP000188388"/>
    </source>
</evidence>